<keyword evidence="10" id="KW-0496">Mitochondrion</keyword>
<feature type="domain" description="ECSIT C-terminal" evidence="12">
    <location>
        <begin position="163"/>
        <end position="268"/>
    </location>
</feature>
<dbReference type="GO" id="GO:0007178">
    <property type="term" value="P:cell surface receptor protein serine/threonine kinase signaling pathway"/>
    <property type="evidence" value="ECO:0007669"/>
    <property type="project" value="TreeGrafter"/>
</dbReference>
<keyword evidence="14" id="KW-1185">Reference proteome</keyword>
<keyword evidence="6" id="KW-0963">Cytoplasm</keyword>
<dbReference type="EMBL" id="JAHLQT010021643">
    <property type="protein sequence ID" value="KAG7167566.1"/>
    <property type="molecule type" value="Genomic_DNA"/>
</dbReference>
<dbReference type="InterPro" id="IPR029342">
    <property type="entry name" value="ECIST_C"/>
</dbReference>
<dbReference type="InterPro" id="IPR046448">
    <property type="entry name" value="ECSIT_N"/>
</dbReference>
<evidence type="ECO:0000256" key="3">
    <source>
        <dbReference type="ARBA" id="ARBA00004496"/>
    </source>
</evidence>
<keyword evidence="9" id="KW-0809">Transit peptide</keyword>
<evidence type="ECO:0000313" key="13">
    <source>
        <dbReference type="EMBL" id="KAG7167566.1"/>
    </source>
</evidence>
<keyword evidence="8" id="KW-0391">Immunity</keyword>
<comment type="similarity">
    <text evidence="4">Belongs to the ECSIT family.</text>
</comment>
<dbReference type="GO" id="GO:0045087">
    <property type="term" value="P:innate immune response"/>
    <property type="evidence" value="ECO:0007669"/>
    <property type="project" value="UniProtKB-KW"/>
</dbReference>
<evidence type="ECO:0000256" key="7">
    <source>
        <dbReference type="ARBA" id="ARBA00022588"/>
    </source>
</evidence>
<dbReference type="AlphaFoldDB" id="A0A8J5K1D1"/>
<organism evidence="13 14">
    <name type="scientific">Homarus americanus</name>
    <name type="common">American lobster</name>
    <dbReference type="NCBI Taxonomy" id="6706"/>
    <lineage>
        <taxon>Eukaryota</taxon>
        <taxon>Metazoa</taxon>
        <taxon>Ecdysozoa</taxon>
        <taxon>Arthropoda</taxon>
        <taxon>Crustacea</taxon>
        <taxon>Multicrustacea</taxon>
        <taxon>Malacostraca</taxon>
        <taxon>Eumalacostraca</taxon>
        <taxon>Eucarida</taxon>
        <taxon>Decapoda</taxon>
        <taxon>Pleocyemata</taxon>
        <taxon>Astacidea</taxon>
        <taxon>Nephropoidea</taxon>
        <taxon>Nephropidae</taxon>
        <taxon>Homarus</taxon>
    </lineage>
</organism>
<evidence type="ECO:0000256" key="6">
    <source>
        <dbReference type="ARBA" id="ARBA00022490"/>
    </source>
</evidence>
<proteinExistence type="inferred from homology"/>
<sequence length="290" mass="33367">MASTSSLLWGRASSKFALQYVWNVSRRLQSPVFSNTFQKEHNEEKTSLTIQGYFASKDRSKETFLTACDVFRDKGPHLRGHLYKKLLNLMPKGKMIPQNMFQVEFMHYPKQQQCAIDCLEQMETHGVMPDTEMEQILLNAFECVSTKDVEDAIEDTWIVSGQSLVQQDLLNKHSPDEPIKVEGPFRIFLRDKCVGYFILRAEAKPRPPPLKRQEIDDVGDLKFWFTGEMQPDEEVAVYFWKDSLLSWIRLLENTNPNLANIPVLFTQASPIGDIMTTDEHDEPASVETVS</sequence>
<dbReference type="Pfam" id="PF14784">
    <property type="entry name" value="ECSIT_C"/>
    <property type="match status" value="2"/>
</dbReference>
<dbReference type="GO" id="GO:0005739">
    <property type="term" value="C:mitochondrion"/>
    <property type="evidence" value="ECO:0007669"/>
    <property type="project" value="UniProtKB-SubCell"/>
</dbReference>
<dbReference type="SMART" id="SM01284">
    <property type="entry name" value="ECSIT_Cterm"/>
    <property type="match status" value="1"/>
</dbReference>
<dbReference type="InterPro" id="IPR010418">
    <property type="entry name" value="ECSIT"/>
</dbReference>
<gene>
    <name evidence="13" type="primary">ECSIT-L</name>
    <name evidence="13" type="ORF">Hamer_G013042</name>
</gene>
<name>A0A8J5K1D1_HOMAM</name>
<evidence type="ECO:0000313" key="14">
    <source>
        <dbReference type="Proteomes" id="UP000747542"/>
    </source>
</evidence>
<evidence type="ECO:0000256" key="8">
    <source>
        <dbReference type="ARBA" id="ARBA00022859"/>
    </source>
</evidence>
<keyword evidence="11" id="KW-0539">Nucleus</keyword>
<dbReference type="PANTHER" id="PTHR13113:SF1">
    <property type="entry name" value="EVOLUTIONARILY CONSERVED SIGNALING INTERMEDIATE IN TOLL PATHWAY, MITOCHONDRIAL"/>
    <property type="match status" value="1"/>
</dbReference>
<reference evidence="13" key="1">
    <citation type="journal article" date="2021" name="Sci. Adv.">
        <title>The American lobster genome reveals insights on longevity, neural, and immune adaptations.</title>
        <authorList>
            <person name="Polinski J.M."/>
            <person name="Zimin A.V."/>
            <person name="Clark K.F."/>
            <person name="Kohn A.B."/>
            <person name="Sadowski N."/>
            <person name="Timp W."/>
            <person name="Ptitsyn A."/>
            <person name="Khanna P."/>
            <person name="Romanova D.Y."/>
            <person name="Williams P."/>
            <person name="Greenwood S.J."/>
            <person name="Moroz L.L."/>
            <person name="Walt D.R."/>
            <person name="Bodnar A.G."/>
        </authorList>
    </citation>
    <scope>NUCLEOTIDE SEQUENCE</scope>
    <source>
        <strain evidence="13">GMGI-L3</strain>
    </source>
</reference>
<evidence type="ECO:0000256" key="2">
    <source>
        <dbReference type="ARBA" id="ARBA00004173"/>
    </source>
</evidence>
<evidence type="ECO:0000256" key="10">
    <source>
        <dbReference type="ARBA" id="ARBA00023128"/>
    </source>
</evidence>
<accession>A0A8J5K1D1</accession>
<comment type="subcellular location">
    <subcellularLocation>
        <location evidence="3">Cytoplasm</location>
    </subcellularLocation>
    <subcellularLocation>
        <location evidence="2">Mitochondrion</location>
    </subcellularLocation>
    <subcellularLocation>
        <location evidence="1">Nucleus</location>
    </subcellularLocation>
</comment>
<evidence type="ECO:0000256" key="4">
    <source>
        <dbReference type="ARBA" id="ARBA00007674"/>
    </source>
</evidence>
<comment type="caution">
    <text evidence="13">The sequence shown here is derived from an EMBL/GenBank/DDBJ whole genome shotgun (WGS) entry which is preliminary data.</text>
</comment>
<evidence type="ECO:0000256" key="1">
    <source>
        <dbReference type="ARBA" id="ARBA00004123"/>
    </source>
</evidence>
<dbReference type="GO" id="GO:0005634">
    <property type="term" value="C:nucleus"/>
    <property type="evidence" value="ECO:0007669"/>
    <property type="project" value="UniProtKB-SubCell"/>
</dbReference>
<evidence type="ECO:0000256" key="11">
    <source>
        <dbReference type="ARBA" id="ARBA00023242"/>
    </source>
</evidence>
<dbReference type="Proteomes" id="UP000747542">
    <property type="component" value="Unassembled WGS sequence"/>
</dbReference>
<protein>
    <recommendedName>
        <fullName evidence="5">Evolutionarily conserved signaling intermediate in Toll pathway, mitochondrial</fullName>
    </recommendedName>
</protein>
<evidence type="ECO:0000256" key="5">
    <source>
        <dbReference type="ARBA" id="ARBA00019998"/>
    </source>
</evidence>
<evidence type="ECO:0000259" key="12">
    <source>
        <dbReference type="SMART" id="SM01284"/>
    </source>
</evidence>
<keyword evidence="7" id="KW-0399">Innate immunity</keyword>
<evidence type="ECO:0000256" key="9">
    <source>
        <dbReference type="ARBA" id="ARBA00022946"/>
    </source>
</evidence>
<dbReference type="Pfam" id="PF06239">
    <property type="entry name" value="ECSIT_N"/>
    <property type="match status" value="1"/>
</dbReference>
<dbReference type="PANTHER" id="PTHR13113">
    <property type="entry name" value="ECSIT EVOLUTIONARILY CONSERVED SIGNALING INTERMEDIATE IN TOLL PATHWAYS"/>
    <property type="match status" value="1"/>
</dbReference>